<keyword evidence="4 6" id="KW-1133">Transmembrane helix</keyword>
<comment type="similarity">
    <text evidence="2">Belongs to the TMEM170 family.</text>
</comment>
<dbReference type="GO" id="GO:0016020">
    <property type="term" value="C:membrane"/>
    <property type="evidence" value="ECO:0007669"/>
    <property type="project" value="UniProtKB-SubCell"/>
</dbReference>
<comment type="subcellular location">
    <subcellularLocation>
        <location evidence="1">Membrane</location>
        <topology evidence="1">Multi-pass membrane protein</topology>
    </subcellularLocation>
</comment>
<organism evidence="7 8">
    <name type="scientific">Caenorhabditis auriculariae</name>
    <dbReference type="NCBI Taxonomy" id="2777116"/>
    <lineage>
        <taxon>Eukaryota</taxon>
        <taxon>Metazoa</taxon>
        <taxon>Ecdysozoa</taxon>
        <taxon>Nematoda</taxon>
        <taxon>Chromadorea</taxon>
        <taxon>Rhabditida</taxon>
        <taxon>Rhabditina</taxon>
        <taxon>Rhabditomorpha</taxon>
        <taxon>Rhabditoidea</taxon>
        <taxon>Rhabditidae</taxon>
        <taxon>Peloderinae</taxon>
        <taxon>Caenorhabditis</taxon>
    </lineage>
</organism>
<protein>
    <recommendedName>
        <fullName evidence="9">Transmembrane protein</fullName>
    </recommendedName>
</protein>
<comment type="caution">
    <text evidence="7">The sequence shown here is derived from an EMBL/GenBank/DDBJ whole genome shotgun (WGS) entry which is preliminary data.</text>
</comment>
<gene>
    <name evidence="7" type="ORF">CAUJ_LOCUS14801</name>
</gene>
<keyword evidence="5 6" id="KW-0472">Membrane</keyword>
<sequence length="154" mass="17225">MFSTRIPDNSTTEDLTEQRLSLFEDRNATYDASESPYTLAGALMLSGKLMTDWWEISLSIFLWMSLSFTVIYLGATFLSLFTMRKHPYVCFFVLPLLGMIIVGPMLLGAPTSMVMAFAMSASKNAVSTWFCMFAGVLQTLLIFLVSITRLLATL</sequence>
<evidence type="ECO:0000256" key="4">
    <source>
        <dbReference type="ARBA" id="ARBA00022989"/>
    </source>
</evidence>
<evidence type="ECO:0000256" key="1">
    <source>
        <dbReference type="ARBA" id="ARBA00004141"/>
    </source>
</evidence>
<proteinExistence type="inferred from homology"/>
<evidence type="ECO:0000313" key="8">
    <source>
        <dbReference type="Proteomes" id="UP000835052"/>
    </source>
</evidence>
<accession>A0A8S1HVA1</accession>
<dbReference type="InterPro" id="IPR019334">
    <property type="entry name" value="TMEM170A/B/YPR153W-like"/>
</dbReference>
<evidence type="ECO:0000256" key="5">
    <source>
        <dbReference type="ARBA" id="ARBA00023136"/>
    </source>
</evidence>
<feature type="transmembrane region" description="Helical" evidence="6">
    <location>
        <begin position="60"/>
        <end position="81"/>
    </location>
</feature>
<name>A0A8S1HVA1_9PELO</name>
<dbReference type="PANTHER" id="PTHR22779:SF6">
    <property type="entry name" value="SD17342P"/>
    <property type="match status" value="1"/>
</dbReference>
<feature type="transmembrane region" description="Helical" evidence="6">
    <location>
        <begin position="88"/>
        <end position="107"/>
    </location>
</feature>
<reference evidence="7" key="1">
    <citation type="submission" date="2020-10" db="EMBL/GenBank/DDBJ databases">
        <authorList>
            <person name="Kikuchi T."/>
        </authorList>
    </citation>
    <scope>NUCLEOTIDE SEQUENCE</scope>
    <source>
        <strain evidence="7">NKZ352</strain>
    </source>
</reference>
<dbReference type="Proteomes" id="UP000835052">
    <property type="component" value="Unassembled WGS sequence"/>
</dbReference>
<keyword evidence="8" id="KW-1185">Reference proteome</keyword>
<feature type="transmembrane region" description="Helical" evidence="6">
    <location>
        <begin position="127"/>
        <end position="152"/>
    </location>
</feature>
<evidence type="ECO:0000256" key="2">
    <source>
        <dbReference type="ARBA" id="ARBA00006325"/>
    </source>
</evidence>
<keyword evidence="3 6" id="KW-0812">Transmembrane</keyword>
<evidence type="ECO:0008006" key="9">
    <source>
        <dbReference type="Google" id="ProtNLM"/>
    </source>
</evidence>
<evidence type="ECO:0000256" key="3">
    <source>
        <dbReference type="ARBA" id="ARBA00022692"/>
    </source>
</evidence>
<dbReference type="OrthoDB" id="10056816at2759"/>
<dbReference type="EMBL" id="CAJGYM010000143">
    <property type="protein sequence ID" value="CAD6198896.1"/>
    <property type="molecule type" value="Genomic_DNA"/>
</dbReference>
<dbReference type="AlphaFoldDB" id="A0A8S1HVA1"/>
<evidence type="ECO:0000313" key="7">
    <source>
        <dbReference type="EMBL" id="CAD6198896.1"/>
    </source>
</evidence>
<evidence type="ECO:0000256" key="6">
    <source>
        <dbReference type="SAM" id="Phobius"/>
    </source>
</evidence>
<dbReference type="PANTHER" id="PTHR22779">
    <property type="entry name" value="SD17342P"/>
    <property type="match status" value="1"/>
</dbReference>
<dbReference type="Pfam" id="PF10190">
    <property type="entry name" value="Tmemb_170"/>
    <property type="match status" value="1"/>
</dbReference>